<protein>
    <submittedName>
        <fullName evidence="2">Glycosyltransferase family 2 protein</fullName>
    </submittedName>
</protein>
<keyword evidence="3" id="KW-1185">Reference proteome</keyword>
<sequence length="300" mass="34144">MKITIVVPTYNGGNIWRLVAKKISENVSPTTKVIVIDSQSKDQSVLIAEDAGFSIIGIHSSEFNHGGTRNLAVEHADGDIVIFLTQDAIPCEGFIEHIIETFSDESVAVSFGRQLPHVDANPLAIHARIFNYKEIGYTTSLEDTERLGIKSVFTSNSFAAYRKSIFERLGGFPSNTILSEDMYFAAKAVKAGYKVCYCAAAQVHHSHNYTPMEEFKRYFDIGVFHYDESWIRKSFGNAGGEGRKFIMSEINYLLKNHPLWIPRAFLHNFLKITAYKLGLNYRRIPRSWVPHLSMHRRFWQ</sequence>
<accession>A0ABT0KHM6</accession>
<evidence type="ECO:0000313" key="2">
    <source>
        <dbReference type="EMBL" id="MCL1031427.1"/>
    </source>
</evidence>
<dbReference type="Pfam" id="PF00535">
    <property type="entry name" value="Glycos_transf_2"/>
    <property type="match status" value="1"/>
</dbReference>
<dbReference type="InterPro" id="IPR029044">
    <property type="entry name" value="Nucleotide-diphossugar_trans"/>
</dbReference>
<evidence type="ECO:0000259" key="1">
    <source>
        <dbReference type="Pfam" id="PF00535"/>
    </source>
</evidence>
<dbReference type="PANTHER" id="PTHR43685">
    <property type="entry name" value="GLYCOSYLTRANSFERASE"/>
    <property type="match status" value="1"/>
</dbReference>
<dbReference type="EMBL" id="JAGQDC010000022">
    <property type="protein sequence ID" value="MCL1031427.1"/>
    <property type="molecule type" value="Genomic_DNA"/>
</dbReference>
<reference evidence="2" key="1">
    <citation type="submission" date="2021-04" db="EMBL/GenBank/DDBJ databases">
        <title>Genome sequence of Serratia sp. arafor3.</title>
        <authorList>
            <person name="Besaury L."/>
        </authorList>
    </citation>
    <scope>NUCLEOTIDE SEQUENCE</scope>
    <source>
        <strain evidence="2">Arafor3</strain>
    </source>
</reference>
<dbReference type="Proteomes" id="UP001165275">
    <property type="component" value="Unassembled WGS sequence"/>
</dbReference>
<evidence type="ECO:0000313" key="3">
    <source>
        <dbReference type="Proteomes" id="UP001165275"/>
    </source>
</evidence>
<name>A0ABT0KHM6_9GAMM</name>
<dbReference type="SUPFAM" id="SSF53448">
    <property type="entry name" value="Nucleotide-diphospho-sugar transferases"/>
    <property type="match status" value="1"/>
</dbReference>
<dbReference type="RefSeq" id="WP_248947437.1">
    <property type="nucleotide sequence ID" value="NZ_JAGQDC010000022.1"/>
</dbReference>
<feature type="domain" description="Glycosyltransferase 2-like" evidence="1">
    <location>
        <begin position="4"/>
        <end position="169"/>
    </location>
</feature>
<gene>
    <name evidence="2" type="ORF">KAJ71_20750</name>
</gene>
<dbReference type="InterPro" id="IPR001173">
    <property type="entry name" value="Glyco_trans_2-like"/>
</dbReference>
<proteinExistence type="predicted"/>
<comment type="caution">
    <text evidence="2">The sequence shown here is derived from an EMBL/GenBank/DDBJ whole genome shotgun (WGS) entry which is preliminary data.</text>
</comment>
<organism evidence="2 3">
    <name type="scientific">Serratia silvae</name>
    <dbReference type="NCBI Taxonomy" id="2824122"/>
    <lineage>
        <taxon>Bacteria</taxon>
        <taxon>Pseudomonadati</taxon>
        <taxon>Pseudomonadota</taxon>
        <taxon>Gammaproteobacteria</taxon>
        <taxon>Enterobacterales</taxon>
        <taxon>Yersiniaceae</taxon>
        <taxon>Serratia</taxon>
    </lineage>
</organism>
<dbReference type="InterPro" id="IPR050834">
    <property type="entry name" value="Glycosyltransf_2"/>
</dbReference>
<dbReference type="PANTHER" id="PTHR43685:SF13">
    <property type="entry name" value="O ANTIGEN BIOSYNTHESIS RHAMNOSYLTRANSFERASE RFBN"/>
    <property type="match status" value="1"/>
</dbReference>
<dbReference type="Gene3D" id="3.90.550.10">
    <property type="entry name" value="Spore Coat Polysaccharide Biosynthesis Protein SpsA, Chain A"/>
    <property type="match status" value="1"/>
</dbReference>